<reference evidence="2" key="1">
    <citation type="journal article" date="2019" name="Int. J. Syst. Evol. Microbiol.">
        <title>The Global Catalogue of Microorganisms (GCM) 10K type strain sequencing project: providing services to taxonomists for standard genome sequencing and annotation.</title>
        <authorList>
            <consortium name="The Broad Institute Genomics Platform"/>
            <consortium name="The Broad Institute Genome Sequencing Center for Infectious Disease"/>
            <person name="Wu L."/>
            <person name="Ma J."/>
        </authorList>
    </citation>
    <scope>NUCLEOTIDE SEQUENCE [LARGE SCALE GENOMIC DNA]</scope>
    <source>
        <strain evidence="2">CGMCC 1.12851</strain>
    </source>
</reference>
<dbReference type="RefSeq" id="WP_188513143.1">
    <property type="nucleotide sequence ID" value="NZ_BMGD01000002.1"/>
</dbReference>
<dbReference type="Proteomes" id="UP000614261">
    <property type="component" value="Unassembled WGS sequence"/>
</dbReference>
<proteinExistence type="predicted"/>
<evidence type="ECO:0000313" key="2">
    <source>
        <dbReference type="Proteomes" id="UP000614261"/>
    </source>
</evidence>
<accession>A0ABQ1J0J4</accession>
<name>A0ABQ1J0J4_9SPHN</name>
<evidence type="ECO:0008006" key="3">
    <source>
        <dbReference type="Google" id="ProtNLM"/>
    </source>
</evidence>
<evidence type="ECO:0000313" key="1">
    <source>
        <dbReference type="EMBL" id="GGB55883.1"/>
    </source>
</evidence>
<gene>
    <name evidence="1" type="ORF">GCM10010833_08240</name>
</gene>
<protein>
    <recommendedName>
        <fullName evidence="3">CopG family transcriptional regulator</fullName>
    </recommendedName>
</protein>
<organism evidence="1 2">
    <name type="scientific">Blastomonas aquatica</name>
    <dbReference type="NCBI Taxonomy" id="1510276"/>
    <lineage>
        <taxon>Bacteria</taxon>
        <taxon>Pseudomonadati</taxon>
        <taxon>Pseudomonadota</taxon>
        <taxon>Alphaproteobacteria</taxon>
        <taxon>Sphingomonadales</taxon>
        <taxon>Sphingomonadaceae</taxon>
        <taxon>Blastomonas</taxon>
    </lineage>
</organism>
<comment type="caution">
    <text evidence="1">The sequence shown here is derived from an EMBL/GenBank/DDBJ whole genome shotgun (WGS) entry which is preliminary data.</text>
</comment>
<dbReference type="EMBL" id="BMGD01000002">
    <property type="protein sequence ID" value="GGB55883.1"/>
    <property type="molecule type" value="Genomic_DNA"/>
</dbReference>
<keyword evidence="2" id="KW-1185">Reference proteome</keyword>
<sequence length="122" mass="13338">MTLRRHTVRLPADVDNALARLARERRMTAYAMLPHCVEAGIAALAQQGELHNGDRELLGEIASLGANVVEIERILDRALFTACAAYCYARSAALGTSKTDEIIAAEINRAYDRQKAKAQGRS</sequence>